<evidence type="ECO:0000256" key="1">
    <source>
        <dbReference type="SAM" id="Phobius"/>
    </source>
</evidence>
<keyword evidence="1" id="KW-0812">Transmembrane</keyword>
<reference evidence="2 3" key="1">
    <citation type="submission" date="2018-10" db="EMBL/GenBank/DDBJ databases">
        <title>Complete genome sequence of Brevundimonas naejangsanensis BRV3.</title>
        <authorList>
            <person name="Berrios L."/>
            <person name="Ely B."/>
        </authorList>
    </citation>
    <scope>NUCLEOTIDE SEQUENCE [LARGE SCALE GENOMIC DNA]</scope>
    <source>
        <strain evidence="2 3">BRV3</strain>
    </source>
</reference>
<dbReference type="OrthoDB" id="7617808at2"/>
<organism evidence="2 3">
    <name type="scientific">Brevundimonas naejangsanensis</name>
    <dbReference type="NCBI Taxonomy" id="588932"/>
    <lineage>
        <taxon>Bacteria</taxon>
        <taxon>Pseudomonadati</taxon>
        <taxon>Pseudomonadota</taxon>
        <taxon>Alphaproteobacteria</taxon>
        <taxon>Caulobacterales</taxon>
        <taxon>Caulobacteraceae</taxon>
        <taxon>Brevundimonas</taxon>
    </lineage>
</organism>
<keyword evidence="3" id="KW-1185">Reference proteome</keyword>
<dbReference type="RefSeq" id="WP_121483098.1">
    <property type="nucleotide sequence ID" value="NZ_CP032707.1"/>
</dbReference>
<proteinExistence type="predicted"/>
<sequence>MSFNATESAFEGFRLARRAPWAILAWAAAYVVFFAVFFAVAGSSLIHIVTLAEQIEQSAEPSMSDLATLGQAYGALMVFVLPVSLLFGAVLTTAVARAVIRPEARRFGYMRLGKDELRVLAVTLVVGLIMLGVLIIGMALVSAFGGMAAGMSAPFLILPAVLAGLATAAVTIWLAVRFSLAVPITFAEQKIAIKQSWAMTKGRFWPLLGMAVLAGVMSMLVALLGSIVAAPLNLMFGGLDRLAGAETANVAVLLARFWPGLLIWAVVNAILSSAQAAIVYAPFSAAYLGIKDAPRA</sequence>
<gene>
    <name evidence="2" type="ORF">D8I30_12860</name>
</gene>
<feature type="transmembrane region" description="Helical" evidence="1">
    <location>
        <begin position="261"/>
        <end position="290"/>
    </location>
</feature>
<feature type="transmembrane region" description="Helical" evidence="1">
    <location>
        <begin position="117"/>
        <end position="144"/>
    </location>
</feature>
<name>A0A494RHT8_9CAUL</name>
<dbReference type="Proteomes" id="UP000276984">
    <property type="component" value="Chromosome"/>
</dbReference>
<feature type="transmembrane region" description="Helical" evidence="1">
    <location>
        <begin position="156"/>
        <end position="186"/>
    </location>
</feature>
<feature type="transmembrane region" description="Helical" evidence="1">
    <location>
        <begin position="207"/>
        <end position="232"/>
    </location>
</feature>
<accession>A0A494RHT8</accession>
<dbReference type="EMBL" id="CP032707">
    <property type="protein sequence ID" value="AYG95965.1"/>
    <property type="molecule type" value="Genomic_DNA"/>
</dbReference>
<evidence type="ECO:0000313" key="3">
    <source>
        <dbReference type="Proteomes" id="UP000276984"/>
    </source>
</evidence>
<keyword evidence="1" id="KW-1133">Transmembrane helix</keyword>
<evidence type="ECO:0000313" key="2">
    <source>
        <dbReference type="EMBL" id="AYG95965.1"/>
    </source>
</evidence>
<evidence type="ECO:0008006" key="4">
    <source>
        <dbReference type="Google" id="ProtNLM"/>
    </source>
</evidence>
<keyword evidence="1" id="KW-0472">Membrane</keyword>
<feature type="transmembrane region" description="Helical" evidence="1">
    <location>
        <begin position="72"/>
        <end position="96"/>
    </location>
</feature>
<protein>
    <recommendedName>
        <fullName evidence="4">Glycerophosphoryl diester phosphodiesterase membrane domain-containing protein</fullName>
    </recommendedName>
</protein>
<dbReference type="AlphaFoldDB" id="A0A494RHT8"/>
<feature type="transmembrane region" description="Helical" evidence="1">
    <location>
        <begin position="21"/>
        <end position="52"/>
    </location>
</feature>